<keyword evidence="1" id="KW-0436">Ligase</keyword>
<organism evidence="6 7">
    <name type="scientific">Tritonibacter multivorans</name>
    <dbReference type="NCBI Taxonomy" id="928856"/>
    <lineage>
        <taxon>Bacteria</taxon>
        <taxon>Pseudomonadati</taxon>
        <taxon>Pseudomonadota</taxon>
        <taxon>Alphaproteobacteria</taxon>
        <taxon>Rhodobacterales</taxon>
        <taxon>Paracoccaceae</taxon>
        <taxon>Tritonibacter</taxon>
    </lineage>
</organism>
<protein>
    <recommendedName>
        <fullName evidence="3">biotin--[biotin carboxyl-carrier protein] ligase</fullName>
        <ecNumber evidence="3">6.3.4.15</ecNumber>
    </recommendedName>
</protein>
<dbReference type="InterPro" id="IPR004408">
    <property type="entry name" value="Biotin_CoA_COase_ligase"/>
</dbReference>
<proteinExistence type="predicted"/>
<evidence type="ECO:0000256" key="4">
    <source>
        <dbReference type="ARBA" id="ARBA00047846"/>
    </source>
</evidence>
<dbReference type="Pfam" id="PF02237">
    <property type="entry name" value="BPL_C"/>
    <property type="match status" value="1"/>
</dbReference>
<dbReference type="AlphaFoldDB" id="A0A0N7M0G9"/>
<gene>
    <name evidence="6" type="primary">birA</name>
    <name evidence="6" type="ORF">TRM7557_02892</name>
</gene>
<dbReference type="STRING" id="928856.SAMN04488049_104175"/>
<keyword evidence="7" id="KW-1185">Reference proteome</keyword>
<accession>A0A0N7M0G9</accession>
<dbReference type="PROSITE" id="PS51733">
    <property type="entry name" value="BPL_LPL_CATALYTIC"/>
    <property type="match status" value="1"/>
</dbReference>
<name>A0A0N7M0G9_9RHOB</name>
<reference evidence="6 7" key="1">
    <citation type="submission" date="2015-09" db="EMBL/GenBank/DDBJ databases">
        <authorList>
            <consortium name="Swine Surveillance"/>
        </authorList>
    </citation>
    <scope>NUCLEOTIDE SEQUENCE [LARGE SCALE GENOMIC DNA]</scope>
    <source>
        <strain evidence="6 7">CECT 7557</strain>
    </source>
</reference>
<dbReference type="GO" id="GO:0004077">
    <property type="term" value="F:biotin--[biotin carboxyl-carrier protein] ligase activity"/>
    <property type="evidence" value="ECO:0007669"/>
    <property type="project" value="UniProtKB-EC"/>
</dbReference>
<dbReference type="OrthoDB" id="9807064at2"/>
<evidence type="ECO:0000313" key="6">
    <source>
        <dbReference type="EMBL" id="CUH80433.1"/>
    </source>
</evidence>
<dbReference type="GO" id="GO:0005737">
    <property type="term" value="C:cytoplasm"/>
    <property type="evidence" value="ECO:0007669"/>
    <property type="project" value="TreeGrafter"/>
</dbReference>
<evidence type="ECO:0000256" key="3">
    <source>
        <dbReference type="ARBA" id="ARBA00024227"/>
    </source>
</evidence>
<dbReference type="Gene3D" id="2.30.30.100">
    <property type="match status" value="1"/>
</dbReference>
<dbReference type="SUPFAM" id="SSF55681">
    <property type="entry name" value="Class II aaRS and biotin synthetases"/>
    <property type="match status" value="1"/>
</dbReference>
<sequence>MIDWPTGYGRRVLAEVDSTLDEAARIAPTLSGPEWILALRQTKGRGRRGRDWKDPKGNFAGTLVYRPEGSPDQIALRSFVAALALYDAVEAVTGRTDGLALKWPNDVLLNGGKLAGILLESAGQLGGVSYLSIGIGVNLRETPMKEWLEPGAVWPVSLLSERGVQVDPETFLDVLAAAYARHEHSFVTYGFAPIRAAWLQRAAKLGEVITARTARDEHSGTFETIDETGNLVLKTAKGEITIPAGDIFF</sequence>
<evidence type="ECO:0000259" key="5">
    <source>
        <dbReference type="PROSITE" id="PS51733"/>
    </source>
</evidence>
<keyword evidence="2" id="KW-0092">Biotin</keyword>
<evidence type="ECO:0000256" key="1">
    <source>
        <dbReference type="ARBA" id="ARBA00022598"/>
    </source>
</evidence>
<dbReference type="EMBL" id="CYSD01000039">
    <property type="protein sequence ID" value="CUH80433.1"/>
    <property type="molecule type" value="Genomic_DNA"/>
</dbReference>
<evidence type="ECO:0000256" key="2">
    <source>
        <dbReference type="ARBA" id="ARBA00023267"/>
    </source>
</evidence>
<dbReference type="CDD" id="cd16442">
    <property type="entry name" value="BPL"/>
    <property type="match status" value="1"/>
</dbReference>
<dbReference type="Pfam" id="PF03099">
    <property type="entry name" value="BPL_LplA_LipB"/>
    <property type="match status" value="1"/>
</dbReference>
<dbReference type="InterPro" id="IPR003142">
    <property type="entry name" value="BPL_C"/>
</dbReference>
<dbReference type="InterPro" id="IPR004143">
    <property type="entry name" value="BPL_LPL_catalytic"/>
</dbReference>
<dbReference type="PANTHER" id="PTHR12835:SF5">
    <property type="entry name" value="BIOTIN--PROTEIN LIGASE"/>
    <property type="match status" value="1"/>
</dbReference>
<feature type="domain" description="BPL/LPL catalytic" evidence="5">
    <location>
        <begin position="7"/>
        <end position="187"/>
    </location>
</feature>
<dbReference type="PANTHER" id="PTHR12835">
    <property type="entry name" value="BIOTIN PROTEIN LIGASE"/>
    <property type="match status" value="1"/>
</dbReference>
<dbReference type="Proteomes" id="UP000052022">
    <property type="component" value="Unassembled WGS sequence"/>
</dbReference>
<dbReference type="NCBIfam" id="TIGR00121">
    <property type="entry name" value="birA_ligase"/>
    <property type="match status" value="1"/>
</dbReference>
<dbReference type="Gene3D" id="3.30.930.10">
    <property type="entry name" value="Bira Bifunctional Protein, Domain 2"/>
    <property type="match status" value="1"/>
</dbReference>
<evidence type="ECO:0000313" key="7">
    <source>
        <dbReference type="Proteomes" id="UP000052022"/>
    </source>
</evidence>
<dbReference type="EC" id="6.3.4.15" evidence="3"/>
<dbReference type="InterPro" id="IPR045864">
    <property type="entry name" value="aa-tRNA-synth_II/BPL/LPL"/>
</dbReference>
<comment type="catalytic activity">
    <reaction evidence="4">
        <text>biotin + L-lysyl-[protein] + ATP = N(6)-biotinyl-L-lysyl-[protein] + AMP + diphosphate + H(+)</text>
        <dbReference type="Rhea" id="RHEA:11756"/>
        <dbReference type="Rhea" id="RHEA-COMP:9752"/>
        <dbReference type="Rhea" id="RHEA-COMP:10505"/>
        <dbReference type="ChEBI" id="CHEBI:15378"/>
        <dbReference type="ChEBI" id="CHEBI:29969"/>
        <dbReference type="ChEBI" id="CHEBI:30616"/>
        <dbReference type="ChEBI" id="CHEBI:33019"/>
        <dbReference type="ChEBI" id="CHEBI:57586"/>
        <dbReference type="ChEBI" id="CHEBI:83144"/>
        <dbReference type="ChEBI" id="CHEBI:456215"/>
        <dbReference type="EC" id="6.3.4.15"/>
    </reaction>
</comment>
<dbReference type="RefSeq" id="WP_058290916.1">
    <property type="nucleotide sequence ID" value="NZ_CYSD01000039.1"/>
</dbReference>